<proteinExistence type="inferred from homology"/>
<dbReference type="InterPro" id="IPR006683">
    <property type="entry name" value="Thioestr_dom"/>
</dbReference>
<dbReference type="CDD" id="cd03443">
    <property type="entry name" value="PaaI_thioesterase"/>
    <property type="match status" value="1"/>
</dbReference>
<dbReference type="NCBIfam" id="TIGR02286">
    <property type="entry name" value="PaaD"/>
    <property type="match status" value="1"/>
</dbReference>
<dbReference type="PANTHER" id="PTHR42856">
    <property type="entry name" value="ACYL-COENZYME A THIOESTERASE PAAI"/>
    <property type="match status" value="1"/>
</dbReference>
<dbReference type="Pfam" id="PF03061">
    <property type="entry name" value="4HBT"/>
    <property type="match status" value="1"/>
</dbReference>
<keyword evidence="2" id="KW-0378">Hydrolase</keyword>
<comment type="similarity">
    <text evidence="1">Belongs to the thioesterase PaaI family.</text>
</comment>
<dbReference type="InterPro" id="IPR052723">
    <property type="entry name" value="Acyl-CoA_thioesterase_PaaI"/>
</dbReference>
<name>A0A1Y5EMZ3_COLPS</name>
<dbReference type="InterPro" id="IPR029069">
    <property type="entry name" value="HotDog_dom_sf"/>
</dbReference>
<dbReference type="InterPro" id="IPR011973">
    <property type="entry name" value="PaaD"/>
</dbReference>
<evidence type="ECO:0000256" key="1">
    <source>
        <dbReference type="ARBA" id="ARBA00008324"/>
    </source>
</evidence>
<evidence type="ECO:0000313" key="5">
    <source>
        <dbReference type="Proteomes" id="UP000243053"/>
    </source>
</evidence>
<dbReference type="PANTHER" id="PTHR42856:SF1">
    <property type="entry name" value="ACYL-COENZYME A THIOESTERASE PAAI"/>
    <property type="match status" value="1"/>
</dbReference>
<dbReference type="NCBIfam" id="TIGR00369">
    <property type="entry name" value="unchar_dom_1"/>
    <property type="match status" value="1"/>
</dbReference>
<evidence type="ECO:0000259" key="3">
    <source>
        <dbReference type="Pfam" id="PF03061"/>
    </source>
</evidence>
<reference evidence="5" key="1">
    <citation type="journal article" date="2017" name="Proc. Natl. Acad. Sci. U.S.A.">
        <title>Simulation of Deepwater Horizon oil plume reveals substrate specialization within a complex community of hydrocarbon degraders.</title>
        <authorList>
            <person name="Hu P."/>
            <person name="Dubinsky E.A."/>
            <person name="Probst A.J."/>
            <person name="Wang J."/>
            <person name="Sieber C.M.K."/>
            <person name="Tom L.M."/>
            <person name="Gardinali P."/>
            <person name="Banfield J.F."/>
            <person name="Atlas R.M."/>
            <person name="Andersen G.L."/>
        </authorList>
    </citation>
    <scope>NUCLEOTIDE SEQUENCE [LARGE SCALE GENOMIC DNA]</scope>
</reference>
<dbReference type="FunFam" id="3.10.129.10:FF:000022">
    <property type="entry name" value="Phenylacetic acid degradation protein"/>
    <property type="match status" value="1"/>
</dbReference>
<sequence>MFENDAASQALGIELMQVKCGGAIAVMNVKDSMLNGHKTCHGGQIFSLADSAFAFACNSQNQAAVALSCTIDFIHPAFEDDTLTATAEELHQGGRSGVYHIKVTNQNQQLIAIFKGNSARIKRSVLPENK</sequence>
<dbReference type="Proteomes" id="UP000243053">
    <property type="component" value="Unassembled WGS sequence"/>
</dbReference>
<protein>
    <submittedName>
        <fullName evidence="4">Phenylacetic acid degradation protein PaaD</fullName>
    </submittedName>
</protein>
<feature type="domain" description="Thioesterase" evidence="3">
    <location>
        <begin position="37"/>
        <end position="111"/>
    </location>
</feature>
<comment type="caution">
    <text evidence="4">The sequence shown here is derived from an EMBL/GenBank/DDBJ whole genome shotgun (WGS) entry which is preliminary data.</text>
</comment>
<evidence type="ECO:0000256" key="2">
    <source>
        <dbReference type="ARBA" id="ARBA00022801"/>
    </source>
</evidence>
<dbReference type="AlphaFoldDB" id="A0A1Y5EMZ3"/>
<organism evidence="4 5">
    <name type="scientific">Colwellia psychrerythraea</name>
    <name type="common">Vibrio psychroerythus</name>
    <dbReference type="NCBI Taxonomy" id="28229"/>
    <lineage>
        <taxon>Bacteria</taxon>
        <taxon>Pseudomonadati</taxon>
        <taxon>Pseudomonadota</taxon>
        <taxon>Gammaproteobacteria</taxon>
        <taxon>Alteromonadales</taxon>
        <taxon>Colwelliaceae</taxon>
        <taxon>Colwellia</taxon>
    </lineage>
</organism>
<dbReference type="GO" id="GO:0016289">
    <property type="term" value="F:acyl-CoA hydrolase activity"/>
    <property type="evidence" value="ECO:0007669"/>
    <property type="project" value="TreeGrafter"/>
</dbReference>
<gene>
    <name evidence="4" type="ORF">A9Q75_04010</name>
</gene>
<accession>A0A1Y5EMZ3</accession>
<dbReference type="InterPro" id="IPR003736">
    <property type="entry name" value="PAAI_dom"/>
</dbReference>
<dbReference type="Gene3D" id="3.10.129.10">
    <property type="entry name" value="Hotdog Thioesterase"/>
    <property type="match status" value="1"/>
</dbReference>
<dbReference type="EMBL" id="MAAF01000025">
    <property type="protein sequence ID" value="OUR83919.1"/>
    <property type="molecule type" value="Genomic_DNA"/>
</dbReference>
<dbReference type="SUPFAM" id="SSF54637">
    <property type="entry name" value="Thioesterase/thiol ester dehydrase-isomerase"/>
    <property type="match status" value="1"/>
</dbReference>
<evidence type="ECO:0000313" key="4">
    <source>
        <dbReference type="EMBL" id="OUR83919.1"/>
    </source>
</evidence>